<protein>
    <submittedName>
        <fullName evidence="1">Uncharacterized protein</fullName>
    </submittedName>
</protein>
<organism evidence="1">
    <name type="scientific">viral metagenome</name>
    <dbReference type="NCBI Taxonomy" id="1070528"/>
    <lineage>
        <taxon>unclassified sequences</taxon>
        <taxon>metagenomes</taxon>
        <taxon>organismal metagenomes</taxon>
    </lineage>
</organism>
<accession>A0A6C0JAW9</accession>
<dbReference type="EMBL" id="MN740368">
    <property type="protein sequence ID" value="QHU02975.1"/>
    <property type="molecule type" value="Genomic_DNA"/>
</dbReference>
<dbReference type="AlphaFoldDB" id="A0A6C0JAW9"/>
<sequence>MNLLRNIKRLSIHNAIRKGNVYNFKYLQNYSSAISDEYYSDSDDDDYDENKLHYIPKDFNKMRMSSKIQLKMAFNKLSGTFPPCFYCHSTGYVECRCCTDGCWKCRHTKLLECPICNGNGKGKLAKDILKNNRK</sequence>
<evidence type="ECO:0000313" key="1">
    <source>
        <dbReference type="EMBL" id="QHU02975.1"/>
    </source>
</evidence>
<name>A0A6C0JAW9_9ZZZZ</name>
<proteinExistence type="predicted"/>
<reference evidence="1" key="1">
    <citation type="journal article" date="2020" name="Nature">
        <title>Giant virus diversity and host interactions through global metagenomics.</title>
        <authorList>
            <person name="Schulz F."/>
            <person name="Roux S."/>
            <person name="Paez-Espino D."/>
            <person name="Jungbluth S."/>
            <person name="Walsh D.A."/>
            <person name="Denef V.J."/>
            <person name="McMahon K.D."/>
            <person name="Konstantinidis K.T."/>
            <person name="Eloe-Fadrosh E.A."/>
            <person name="Kyrpides N.C."/>
            <person name="Woyke T."/>
        </authorList>
    </citation>
    <scope>NUCLEOTIDE SEQUENCE</scope>
    <source>
        <strain evidence="1">GVMAG-M-3300025890-48</strain>
    </source>
</reference>